<gene>
    <name evidence="1" type="ORF">CA85_01490</name>
</gene>
<dbReference type="EMBL" id="SJPK01000001">
    <property type="protein sequence ID" value="TWT74863.1"/>
    <property type="molecule type" value="Genomic_DNA"/>
</dbReference>
<sequence>MIVCVHVGKTGGVHVHRVLREGGVDHVWLGHCTPLILAAETHPADRLLIGIREPVQHALSAFDARLRKQADWSPDENKFFARFPNAQEWCDALGSPEADAAFEFLGHVSLGLAHYFAGDYRSVLNRTWIYDTHTLSSCMRVMFDRIGLDVPIDNERQHNAAPSRPSVSNEARRRLCKQLVNDIEIYHELQPLTLTNQGAQ</sequence>
<keyword evidence="2" id="KW-1185">Reference proteome</keyword>
<name>A0A5C5YJ22_9BACT</name>
<proteinExistence type="predicted"/>
<evidence type="ECO:0000313" key="2">
    <source>
        <dbReference type="Proteomes" id="UP000318053"/>
    </source>
</evidence>
<protein>
    <recommendedName>
        <fullName evidence="3">Sulfotransferase family protein</fullName>
    </recommendedName>
</protein>
<evidence type="ECO:0000313" key="1">
    <source>
        <dbReference type="EMBL" id="TWT74863.1"/>
    </source>
</evidence>
<dbReference type="AlphaFoldDB" id="A0A5C5YJ22"/>
<organism evidence="1 2">
    <name type="scientific">Allorhodopirellula solitaria</name>
    <dbReference type="NCBI Taxonomy" id="2527987"/>
    <lineage>
        <taxon>Bacteria</taxon>
        <taxon>Pseudomonadati</taxon>
        <taxon>Planctomycetota</taxon>
        <taxon>Planctomycetia</taxon>
        <taxon>Pirellulales</taxon>
        <taxon>Pirellulaceae</taxon>
        <taxon>Allorhodopirellula</taxon>
    </lineage>
</organism>
<dbReference type="Proteomes" id="UP000318053">
    <property type="component" value="Unassembled WGS sequence"/>
</dbReference>
<evidence type="ECO:0008006" key="3">
    <source>
        <dbReference type="Google" id="ProtNLM"/>
    </source>
</evidence>
<comment type="caution">
    <text evidence="1">The sequence shown here is derived from an EMBL/GenBank/DDBJ whole genome shotgun (WGS) entry which is preliminary data.</text>
</comment>
<accession>A0A5C5YJ22</accession>
<reference evidence="1 2" key="1">
    <citation type="submission" date="2019-02" db="EMBL/GenBank/DDBJ databases">
        <title>Deep-cultivation of Planctomycetes and their phenomic and genomic characterization uncovers novel biology.</title>
        <authorList>
            <person name="Wiegand S."/>
            <person name="Jogler M."/>
            <person name="Boedeker C."/>
            <person name="Pinto D."/>
            <person name="Vollmers J."/>
            <person name="Rivas-Marin E."/>
            <person name="Kohn T."/>
            <person name="Peeters S.H."/>
            <person name="Heuer A."/>
            <person name="Rast P."/>
            <person name="Oberbeckmann S."/>
            <person name="Bunk B."/>
            <person name="Jeske O."/>
            <person name="Meyerdierks A."/>
            <person name="Storesund J.E."/>
            <person name="Kallscheuer N."/>
            <person name="Luecker S."/>
            <person name="Lage O.M."/>
            <person name="Pohl T."/>
            <person name="Merkel B.J."/>
            <person name="Hornburger P."/>
            <person name="Mueller R.-W."/>
            <person name="Bruemmer F."/>
            <person name="Labrenz M."/>
            <person name="Spormann A.M."/>
            <person name="Op Den Camp H."/>
            <person name="Overmann J."/>
            <person name="Amann R."/>
            <person name="Jetten M.S.M."/>
            <person name="Mascher T."/>
            <person name="Medema M.H."/>
            <person name="Devos D.P."/>
            <person name="Kaster A.-K."/>
            <person name="Ovreas L."/>
            <person name="Rohde M."/>
            <person name="Galperin M.Y."/>
            <person name="Jogler C."/>
        </authorList>
    </citation>
    <scope>NUCLEOTIDE SEQUENCE [LARGE SCALE GENOMIC DNA]</scope>
    <source>
        <strain evidence="1 2">CA85</strain>
    </source>
</reference>